<reference evidence="2" key="1">
    <citation type="submission" date="2022-03" db="EMBL/GenBank/DDBJ databases">
        <authorList>
            <person name="Martin C."/>
        </authorList>
    </citation>
    <scope>NUCLEOTIDE SEQUENCE</scope>
</reference>
<gene>
    <name evidence="2" type="ORF">OFUS_LOCUS8156</name>
</gene>
<sequence length="322" mass="37100">RKAKKQADLDESEDPEVNISLKEAEDNISLREKDVKRREIVVDAKEKLIDSLKKDIMNREKTLSIRETHVKEQKLGLEKRERALDQRETYLSLLDNETKKRANQTTKNKKTKSVPNKSQQGSSSGKFISRTVVMPMVDTSSSMLDTISINIKNKIWNNEFIEITKLFEDDSDEEMSSNVTEELVKNACLNQCKQRESNWSEREKLIMIEEVEGNLASFQGSFTGTSEGAAAKTKLFETISEHFMKECIVHRAPDAEISRESNTKNTLSEKISNQLTERYAGWLSNTYSLFLATTELVVEKFLKINVSQEELWNFFIKEIVRI</sequence>
<feature type="compositionally biased region" description="Polar residues" evidence="1">
    <location>
        <begin position="113"/>
        <end position="126"/>
    </location>
</feature>
<dbReference type="AlphaFoldDB" id="A0A8S4NMW9"/>
<dbReference type="Proteomes" id="UP000749559">
    <property type="component" value="Unassembled WGS sequence"/>
</dbReference>
<accession>A0A8S4NMW9</accession>
<evidence type="ECO:0000313" key="3">
    <source>
        <dbReference type="Proteomes" id="UP000749559"/>
    </source>
</evidence>
<keyword evidence="3" id="KW-1185">Reference proteome</keyword>
<protein>
    <submittedName>
        <fullName evidence="2">Uncharacterized protein</fullName>
    </submittedName>
</protein>
<organism evidence="2 3">
    <name type="scientific">Owenia fusiformis</name>
    <name type="common">Polychaete worm</name>
    <dbReference type="NCBI Taxonomy" id="6347"/>
    <lineage>
        <taxon>Eukaryota</taxon>
        <taxon>Metazoa</taxon>
        <taxon>Spiralia</taxon>
        <taxon>Lophotrochozoa</taxon>
        <taxon>Annelida</taxon>
        <taxon>Polychaeta</taxon>
        <taxon>Sedentaria</taxon>
        <taxon>Canalipalpata</taxon>
        <taxon>Sabellida</taxon>
        <taxon>Oweniida</taxon>
        <taxon>Oweniidae</taxon>
        <taxon>Owenia</taxon>
    </lineage>
</organism>
<feature type="region of interest" description="Disordered" evidence="1">
    <location>
        <begin position="95"/>
        <end position="127"/>
    </location>
</feature>
<comment type="caution">
    <text evidence="2">The sequence shown here is derived from an EMBL/GenBank/DDBJ whole genome shotgun (WGS) entry which is preliminary data.</text>
</comment>
<dbReference type="EMBL" id="CAIIXF020000004">
    <property type="protein sequence ID" value="CAH1781594.1"/>
    <property type="molecule type" value="Genomic_DNA"/>
</dbReference>
<evidence type="ECO:0000313" key="2">
    <source>
        <dbReference type="EMBL" id="CAH1781594.1"/>
    </source>
</evidence>
<name>A0A8S4NMW9_OWEFU</name>
<proteinExistence type="predicted"/>
<feature type="non-terminal residue" evidence="2">
    <location>
        <position position="322"/>
    </location>
</feature>
<evidence type="ECO:0000256" key="1">
    <source>
        <dbReference type="SAM" id="MobiDB-lite"/>
    </source>
</evidence>